<dbReference type="Proteomes" id="UP001206821">
    <property type="component" value="Unassembled WGS sequence"/>
</dbReference>
<feature type="transmembrane region" description="Helical" evidence="1">
    <location>
        <begin position="55"/>
        <end position="77"/>
    </location>
</feature>
<name>A0ABT2L221_9BACL</name>
<evidence type="ECO:0000256" key="1">
    <source>
        <dbReference type="SAM" id="Phobius"/>
    </source>
</evidence>
<evidence type="ECO:0008006" key="4">
    <source>
        <dbReference type="Google" id="ProtNLM"/>
    </source>
</evidence>
<protein>
    <recommendedName>
        <fullName evidence="4">Amino acid permease</fullName>
    </recommendedName>
</protein>
<feature type="transmembrane region" description="Helical" evidence="1">
    <location>
        <begin position="98"/>
        <end position="117"/>
    </location>
</feature>
<feature type="transmembrane region" description="Helical" evidence="1">
    <location>
        <begin position="27"/>
        <end position="49"/>
    </location>
</feature>
<keyword evidence="3" id="KW-1185">Reference proteome</keyword>
<sequence>MLTSTAAFLRHSLVPTKRALRLRLAPLHAYMLASIGFTVLVTLVDYIILQPDFFAPMWLFLHGFAIFFFYMMTVAFVSLYVQLVTRMRQQKAWPYRQAWPYTVAMTIVPMFIVILLYHAVPDWFTGGLLILVVYVTWPLLRAPVPNKRQPRSRLT</sequence>
<dbReference type="EMBL" id="JANIEK010000113">
    <property type="protein sequence ID" value="MCT4796798.1"/>
    <property type="molecule type" value="Genomic_DNA"/>
</dbReference>
<gene>
    <name evidence="2" type="ORF">NQG31_14710</name>
</gene>
<keyword evidence="1" id="KW-1133">Transmembrane helix</keyword>
<dbReference type="RefSeq" id="WP_034818075.1">
    <property type="nucleotide sequence ID" value="NZ_JANIEK010000113.1"/>
</dbReference>
<keyword evidence="1" id="KW-0472">Membrane</keyword>
<feature type="transmembrane region" description="Helical" evidence="1">
    <location>
        <begin position="123"/>
        <end position="144"/>
    </location>
</feature>
<proteinExistence type="predicted"/>
<reference evidence="2 3" key="1">
    <citation type="submission" date="2022-07" db="EMBL/GenBank/DDBJ databases">
        <title>Genomic and pangenome structural analysis of the polyextremophile Exiguobacterium.</title>
        <authorList>
            <person name="Shen L."/>
        </authorList>
    </citation>
    <scope>NUCLEOTIDE SEQUENCE [LARGE SCALE GENOMIC DNA]</scope>
    <source>
        <strain evidence="2 3">12_1</strain>
    </source>
</reference>
<evidence type="ECO:0000313" key="3">
    <source>
        <dbReference type="Proteomes" id="UP001206821"/>
    </source>
</evidence>
<accession>A0ABT2L221</accession>
<evidence type="ECO:0000313" key="2">
    <source>
        <dbReference type="EMBL" id="MCT4796798.1"/>
    </source>
</evidence>
<keyword evidence="1" id="KW-0812">Transmembrane</keyword>
<comment type="caution">
    <text evidence="2">The sequence shown here is derived from an EMBL/GenBank/DDBJ whole genome shotgun (WGS) entry which is preliminary data.</text>
</comment>
<organism evidence="2 3">
    <name type="scientific">Exiguobacterium alkaliphilum</name>
    <dbReference type="NCBI Taxonomy" id="1428684"/>
    <lineage>
        <taxon>Bacteria</taxon>
        <taxon>Bacillati</taxon>
        <taxon>Bacillota</taxon>
        <taxon>Bacilli</taxon>
        <taxon>Bacillales</taxon>
        <taxon>Bacillales Family XII. Incertae Sedis</taxon>
        <taxon>Exiguobacterium</taxon>
    </lineage>
</organism>